<organism evidence="1 2">
    <name type="scientific">Arachis hypogaea</name>
    <name type="common">Peanut</name>
    <dbReference type="NCBI Taxonomy" id="3818"/>
    <lineage>
        <taxon>Eukaryota</taxon>
        <taxon>Viridiplantae</taxon>
        <taxon>Streptophyta</taxon>
        <taxon>Embryophyta</taxon>
        <taxon>Tracheophyta</taxon>
        <taxon>Spermatophyta</taxon>
        <taxon>Magnoliopsida</taxon>
        <taxon>eudicotyledons</taxon>
        <taxon>Gunneridae</taxon>
        <taxon>Pentapetalae</taxon>
        <taxon>rosids</taxon>
        <taxon>fabids</taxon>
        <taxon>Fabales</taxon>
        <taxon>Fabaceae</taxon>
        <taxon>Papilionoideae</taxon>
        <taxon>50 kb inversion clade</taxon>
        <taxon>dalbergioids sensu lato</taxon>
        <taxon>Dalbergieae</taxon>
        <taxon>Pterocarpus clade</taxon>
        <taxon>Arachis</taxon>
    </lineage>
</organism>
<dbReference type="EMBL" id="SDMP01000013">
    <property type="protein sequence ID" value="RYR21634.1"/>
    <property type="molecule type" value="Genomic_DNA"/>
</dbReference>
<accession>A0A445A599</accession>
<evidence type="ECO:0000313" key="2">
    <source>
        <dbReference type="Proteomes" id="UP000289738"/>
    </source>
</evidence>
<evidence type="ECO:0008006" key="3">
    <source>
        <dbReference type="Google" id="ProtNLM"/>
    </source>
</evidence>
<proteinExistence type="predicted"/>
<protein>
    <recommendedName>
        <fullName evidence="3">FAR1 domain-containing protein</fullName>
    </recommendedName>
</protein>
<evidence type="ECO:0000313" key="1">
    <source>
        <dbReference type="EMBL" id="RYR21634.1"/>
    </source>
</evidence>
<sequence>MQGEIVRYTLVCSKEVRAQGCDKGIKQKSDSEKWYISRFVEEHNHELLMSKFLNSMREVRISIPKIYKSFAVQVGGGLQIGSIY</sequence>
<comment type="caution">
    <text evidence="1">The sequence shown here is derived from an EMBL/GenBank/DDBJ whole genome shotgun (WGS) entry which is preliminary data.</text>
</comment>
<keyword evidence="2" id="KW-1185">Reference proteome</keyword>
<reference evidence="1 2" key="1">
    <citation type="submission" date="2019-01" db="EMBL/GenBank/DDBJ databases">
        <title>Sequencing of cultivated peanut Arachis hypogaea provides insights into genome evolution and oil improvement.</title>
        <authorList>
            <person name="Chen X."/>
        </authorList>
    </citation>
    <scope>NUCLEOTIDE SEQUENCE [LARGE SCALE GENOMIC DNA]</scope>
    <source>
        <strain evidence="2">cv. Fuhuasheng</strain>
        <tissue evidence="1">Leaves</tissue>
    </source>
</reference>
<dbReference type="Proteomes" id="UP000289738">
    <property type="component" value="Chromosome B03"/>
</dbReference>
<dbReference type="AlphaFoldDB" id="A0A445A599"/>
<name>A0A445A599_ARAHY</name>
<gene>
    <name evidence="1" type="ORF">Ahy_B03g066944</name>
</gene>